<dbReference type="InterPro" id="IPR025668">
    <property type="entry name" value="Tnp_DDE_dom"/>
</dbReference>
<feature type="domain" description="Transposase DDE" evidence="2">
    <location>
        <begin position="33"/>
        <end position="99"/>
    </location>
</feature>
<name>A0ABP8ZWW7_9ACTN</name>
<keyword evidence="4" id="KW-1185">Reference proteome</keyword>
<feature type="compositionally biased region" description="Polar residues" evidence="1">
    <location>
        <begin position="1"/>
        <end position="10"/>
    </location>
</feature>
<dbReference type="Proteomes" id="UP001501147">
    <property type="component" value="Unassembled WGS sequence"/>
</dbReference>
<organism evidence="3 4">
    <name type="scientific">Streptomyces sanyensis</name>
    <dbReference type="NCBI Taxonomy" id="568869"/>
    <lineage>
        <taxon>Bacteria</taxon>
        <taxon>Bacillati</taxon>
        <taxon>Actinomycetota</taxon>
        <taxon>Actinomycetes</taxon>
        <taxon>Kitasatosporales</taxon>
        <taxon>Streptomycetaceae</taxon>
        <taxon>Streptomyces</taxon>
    </lineage>
</organism>
<dbReference type="EMBL" id="BAABJV010000002">
    <property type="protein sequence ID" value="GAA4767297.1"/>
    <property type="molecule type" value="Genomic_DNA"/>
</dbReference>
<reference evidence="4" key="1">
    <citation type="journal article" date="2019" name="Int. J. Syst. Evol. Microbiol.">
        <title>The Global Catalogue of Microorganisms (GCM) 10K type strain sequencing project: providing services to taxonomists for standard genome sequencing and annotation.</title>
        <authorList>
            <consortium name="The Broad Institute Genomics Platform"/>
            <consortium name="The Broad Institute Genome Sequencing Center for Infectious Disease"/>
            <person name="Wu L."/>
            <person name="Ma J."/>
        </authorList>
    </citation>
    <scope>NUCLEOTIDE SEQUENCE [LARGE SCALE GENOMIC DNA]</scope>
    <source>
        <strain evidence="4">JCM 18324</strain>
    </source>
</reference>
<evidence type="ECO:0000256" key="1">
    <source>
        <dbReference type="SAM" id="MobiDB-lite"/>
    </source>
</evidence>
<gene>
    <name evidence="3" type="ORF">GCM10023329_12070</name>
</gene>
<evidence type="ECO:0000313" key="4">
    <source>
        <dbReference type="Proteomes" id="UP001501147"/>
    </source>
</evidence>
<dbReference type="Pfam" id="PF13751">
    <property type="entry name" value="DDE_Tnp_1_6"/>
    <property type="match status" value="1"/>
</dbReference>
<evidence type="ECO:0000259" key="2">
    <source>
        <dbReference type="Pfam" id="PF13751"/>
    </source>
</evidence>
<feature type="region of interest" description="Disordered" evidence="1">
    <location>
        <begin position="1"/>
        <end position="27"/>
    </location>
</feature>
<feature type="region of interest" description="Disordered" evidence="1">
    <location>
        <begin position="100"/>
        <end position="143"/>
    </location>
</feature>
<proteinExistence type="predicted"/>
<accession>A0ABP8ZWW7</accession>
<comment type="caution">
    <text evidence="3">The sequence shown here is derived from an EMBL/GenBank/DDBJ whole genome shotgun (WGS) entry which is preliminary data.</text>
</comment>
<protein>
    <recommendedName>
        <fullName evidence="2">Transposase DDE domain-containing protein</fullName>
    </recommendedName>
</protein>
<evidence type="ECO:0000313" key="3">
    <source>
        <dbReference type="EMBL" id="GAA4767297.1"/>
    </source>
</evidence>
<feature type="compositionally biased region" description="Pro residues" evidence="1">
    <location>
        <begin position="106"/>
        <end position="118"/>
    </location>
</feature>
<sequence length="166" mass="18215">MRTFSTSSTAPAGETTPRPPPSARTREYDSIRLRDLQLRVRAYQQTPDWKTHYAVHSGVEGTVNEFAHGHGMRRCRYRGQGKAHVQHVLATIAINIERLSSLPPTEEAPPPFGRPPSRTPSTNARSPGQNPGAPWAPDLGNSKIPDRVKLSLVSLRTPADPLPETG</sequence>
<dbReference type="RefSeq" id="WP_345610277.1">
    <property type="nucleotide sequence ID" value="NZ_BAABJV010000002.1"/>
</dbReference>